<comment type="caution">
    <text evidence="1">The sequence shown here is derived from an EMBL/GenBank/DDBJ whole genome shotgun (WGS) entry which is preliminary data.</text>
</comment>
<gene>
    <name evidence="1" type="ORF">FC093_10165</name>
</gene>
<evidence type="ECO:0000313" key="2">
    <source>
        <dbReference type="Proteomes" id="UP000305848"/>
    </source>
</evidence>
<dbReference type="Proteomes" id="UP000305848">
    <property type="component" value="Unassembled WGS sequence"/>
</dbReference>
<dbReference type="SUPFAM" id="SSF51658">
    <property type="entry name" value="Xylose isomerase-like"/>
    <property type="match status" value="1"/>
</dbReference>
<accession>A0A4U3L0K0</accession>
<organism evidence="1 2">
    <name type="scientific">Ilyomonas limi</name>
    <dbReference type="NCBI Taxonomy" id="2575867"/>
    <lineage>
        <taxon>Bacteria</taxon>
        <taxon>Pseudomonadati</taxon>
        <taxon>Bacteroidota</taxon>
        <taxon>Chitinophagia</taxon>
        <taxon>Chitinophagales</taxon>
        <taxon>Chitinophagaceae</taxon>
        <taxon>Ilyomonas</taxon>
    </lineage>
</organism>
<protein>
    <submittedName>
        <fullName evidence="1">Xylose isomerase</fullName>
    </submittedName>
</protein>
<dbReference type="AlphaFoldDB" id="A0A4U3L0K0"/>
<dbReference type="InterPro" id="IPR036237">
    <property type="entry name" value="Xyl_isomerase-like_sf"/>
</dbReference>
<sequence>MQTPFGHLTYCTNIHAGEIWPEHFKAIQQAVPAIKQQLSPNHPFGIGLRLSNVASIELIKEDNLQQFIQWLQEQQCYVFTMNGFPYGGFHHTVVKEDVHTPDWTTEQRLEYTIRLANILAALLPEGMEGGISTSPLTYRHWHEKDVETHAVFQQATINLLHVVEALIQLKEQTGKTIHTDIEPEPDGLMETGPEFMQWYQEYLLPIGVSFLGERLHYTKEKATAAIKAHVQLCYDICHFAVGYEDHAGVLQQLKARDIKVGKIQISAALRAEMPNATEQRESVIEAFKKFNEPVYLHQVVARQKDGNLKRYPDLPDALQEANASGVQEWRAHYHVPLFIENYGALQSTQKDIQQVLQLHRAQPFSAHLEIETYTWEVLPEELKLPLTDSIVRELEWVKDELEK</sequence>
<dbReference type="EMBL" id="SZQL01000007">
    <property type="protein sequence ID" value="TKK68485.1"/>
    <property type="molecule type" value="Genomic_DNA"/>
</dbReference>
<keyword evidence="1" id="KW-0413">Isomerase</keyword>
<proteinExistence type="predicted"/>
<name>A0A4U3L0K0_9BACT</name>
<reference evidence="1 2" key="1">
    <citation type="submission" date="2019-05" db="EMBL/GenBank/DDBJ databases">
        <title>Panacibacter sp. strain 17mud1-8 Genome sequencing and assembly.</title>
        <authorList>
            <person name="Chhetri G."/>
        </authorList>
    </citation>
    <scope>NUCLEOTIDE SEQUENCE [LARGE SCALE GENOMIC DNA]</scope>
    <source>
        <strain evidence="1 2">17mud1-8</strain>
    </source>
</reference>
<keyword evidence="2" id="KW-1185">Reference proteome</keyword>
<evidence type="ECO:0000313" key="1">
    <source>
        <dbReference type="EMBL" id="TKK68485.1"/>
    </source>
</evidence>
<dbReference type="RefSeq" id="WP_137261673.1">
    <property type="nucleotide sequence ID" value="NZ_SZQL01000007.1"/>
</dbReference>
<dbReference type="NCBIfam" id="NF035939">
    <property type="entry name" value="TIM_EboE"/>
    <property type="match status" value="1"/>
</dbReference>
<dbReference type="OrthoDB" id="9785907at2"/>
<dbReference type="GO" id="GO:0016853">
    <property type="term" value="F:isomerase activity"/>
    <property type="evidence" value="ECO:0007669"/>
    <property type="project" value="UniProtKB-KW"/>
</dbReference>